<proteinExistence type="predicted"/>
<organism evidence="2 3">
    <name type="scientific">Eisenbergiella massiliensis</name>
    <dbReference type="NCBI Taxonomy" id="1720294"/>
    <lineage>
        <taxon>Bacteria</taxon>
        <taxon>Bacillati</taxon>
        <taxon>Bacillota</taxon>
        <taxon>Clostridia</taxon>
        <taxon>Lachnospirales</taxon>
        <taxon>Lachnospiraceae</taxon>
        <taxon>Eisenbergiella</taxon>
    </lineage>
</organism>
<feature type="region of interest" description="Disordered" evidence="1">
    <location>
        <begin position="1"/>
        <end position="39"/>
    </location>
</feature>
<feature type="compositionally biased region" description="Basic residues" evidence="1">
    <location>
        <begin position="1"/>
        <end position="12"/>
    </location>
</feature>
<feature type="compositionally biased region" description="Basic residues" evidence="1">
    <location>
        <begin position="27"/>
        <end position="38"/>
    </location>
</feature>
<keyword evidence="3" id="KW-1185">Reference proteome</keyword>
<evidence type="ECO:0000313" key="2">
    <source>
        <dbReference type="EMBL" id="RGE55562.1"/>
    </source>
</evidence>
<dbReference type="AlphaFoldDB" id="A0A3E3HUU2"/>
<evidence type="ECO:0000256" key="1">
    <source>
        <dbReference type="SAM" id="MobiDB-lite"/>
    </source>
</evidence>
<name>A0A3E3HUU2_9FIRM</name>
<comment type="caution">
    <text evidence="2">The sequence shown here is derived from an EMBL/GenBank/DDBJ whole genome shotgun (WGS) entry which is preliminary data.</text>
</comment>
<gene>
    <name evidence="2" type="ORF">DXC51_28680</name>
</gene>
<dbReference type="EMBL" id="QVLV01000043">
    <property type="protein sequence ID" value="RGE55562.1"/>
    <property type="molecule type" value="Genomic_DNA"/>
</dbReference>
<accession>A0A3E3HUU2</accession>
<sequence>MAFQNSKKHHRFSNGTANSPTAPPKKEGRRRAHLRKAKGHWDSCAYPEKSIFSGSREKIKGLIFSIYTLPIHSIMRPKRK</sequence>
<dbReference type="Proteomes" id="UP000260812">
    <property type="component" value="Unassembled WGS sequence"/>
</dbReference>
<reference evidence="2" key="1">
    <citation type="submission" date="2018-08" db="EMBL/GenBank/DDBJ databases">
        <title>A genome reference for cultivated species of the human gut microbiota.</title>
        <authorList>
            <person name="Zou Y."/>
            <person name="Xue W."/>
            <person name="Luo G."/>
        </authorList>
    </citation>
    <scope>NUCLEOTIDE SEQUENCE [LARGE SCALE GENOMIC DNA]</scope>
    <source>
        <strain evidence="2">TF05-5AC</strain>
    </source>
</reference>
<protein>
    <submittedName>
        <fullName evidence="2">Uncharacterized protein</fullName>
    </submittedName>
</protein>
<evidence type="ECO:0000313" key="3">
    <source>
        <dbReference type="Proteomes" id="UP000260812"/>
    </source>
</evidence>